<sequence>MEEKSTSVAAASVAVGFRMHKGKSMILRYNTACANRIKLGEEDLKDVKTFTHLCSIIDEHGRSGTDVKTWIGKARAAHLQLKNIWKSKQLSVNQHQVQNFQYQCQNSSTVWGGNSKNYENHHPEDTSVLNSSLRKILRIRWRATIRNNLLWERTNGTAEEEEMKKKCWKWIGHTLRKAPNCITRQAPDRNPQGQRERGGPKNTLRQETEMDMRKMNYNWIELERKAQDRSGTNNEADRNSTNLGNGQMYQKLQHLNNDTSGLDVLHPAITKQEESVLSTPHPPNYSAKLDNCKLTHITPLFRG</sequence>
<dbReference type="AlphaFoldDB" id="A0A183KLA2"/>
<protein>
    <submittedName>
        <fullName evidence="2 4">Uncharacterized protein</fullName>
    </submittedName>
</protein>
<evidence type="ECO:0000313" key="3">
    <source>
        <dbReference type="Proteomes" id="UP000279833"/>
    </source>
</evidence>
<organism evidence="4">
    <name type="scientific">Schistosoma curassoni</name>
    <dbReference type="NCBI Taxonomy" id="6186"/>
    <lineage>
        <taxon>Eukaryota</taxon>
        <taxon>Metazoa</taxon>
        <taxon>Spiralia</taxon>
        <taxon>Lophotrochozoa</taxon>
        <taxon>Platyhelminthes</taxon>
        <taxon>Trematoda</taxon>
        <taxon>Digenea</taxon>
        <taxon>Strigeidida</taxon>
        <taxon>Schistosomatoidea</taxon>
        <taxon>Schistosomatidae</taxon>
        <taxon>Schistosoma</taxon>
    </lineage>
</organism>
<evidence type="ECO:0000313" key="4">
    <source>
        <dbReference type="WBParaSite" id="SCUD_0001581901-mRNA-1"/>
    </source>
</evidence>
<feature type="region of interest" description="Disordered" evidence="1">
    <location>
        <begin position="182"/>
        <end position="209"/>
    </location>
</feature>
<evidence type="ECO:0000256" key="1">
    <source>
        <dbReference type="SAM" id="MobiDB-lite"/>
    </source>
</evidence>
<evidence type="ECO:0000313" key="2">
    <source>
        <dbReference type="EMBL" id="VDP60216.1"/>
    </source>
</evidence>
<dbReference type="Proteomes" id="UP000279833">
    <property type="component" value="Unassembled WGS sequence"/>
</dbReference>
<name>A0A183KLA2_9TREM</name>
<feature type="compositionally biased region" description="Basic and acidic residues" evidence="1">
    <location>
        <begin position="194"/>
        <end position="209"/>
    </location>
</feature>
<reference evidence="4" key="1">
    <citation type="submission" date="2016-06" db="UniProtKB">
        <authorList>
            <consortium name="WormBaseParasite"/>
        </authorList>
    </citation>
    <scope>IDENTIFICATION</scope>
</reference>
<dbReference type="WBParaSite" id="SCUD_0001581901-mRNA-1">
    <property type="protein sequence ID" value="SCUD_0001581901-mRNA-1"/>
    <property type="gene ID" value="SCUD_0001581901"/>
</dbReference>
<proteinExistence type="predicted"/>
<reference evidence="2 3" key="2">
    <citation type="submission" date="2018-11" db="EMBL/GenBank/DDBJ databases">
        <authorList>
            <consortium name="Pathogen Informatics"/>
        </authorList>
    </citation>
    <scope>NUCLEOTIDE SEQUENCE [LARGE SCALE GENOMIC DNA]</scope>
    <source>
        <strain evidence="2">Dakar</strain>
        <strain evidence="3">Dakar, Senegal</strain>
    </source>
</reference>
<accession>A0A183KLA2</accession>
<dbReference type="EMBL" id="UZAK01038029">
    <property type="protein sequence ID" value="VDP60216.1"/>
    <property type="molecule type" value="Genomic_DNA"/>
</dbReference>
<keyword evidence="3" id="KW-1185">Reference proteome</keyword>
<gene>
    <name evidence="2" type="ORF">SCUD_LOCUS15816</name>
</gene>